<protein>
    <submittedName>
        <fullName evidence="1">Uncharacterized protein</fullName>
    </submittedName>
</protein>
<evidence type="ECO:0000313" key="2">
    <source>
        <dbReference type="Proteomes" id="UP001162992"/>
    </source>
</evidence>
<sequence length="641" mass="72360">MASKFLTSRYHRNCRTYIEAVLHSEFSSIFPESLIVSHYYSQRACSSSNQPLKPICYSRDSFDRNDQPMSSKLVKFMEETQESKFSSESTCDSAAGNVLGNTQGEFSDQSSLVPVQSDASLAEIAKCIALFLNVSIWESLAEALLKQKKVKLTPYLVSEVLWQQKDIDKALGFFRWTIGRKGLTSDPRTHIVMITQLEKAKRHVEIWQLIEDMPNKLLGSSALTVTKIMDCFATTESISEAVNGFKSIRSSGSAPSSLSYSCFLGLLLKIGQVDEAIPLCMMAVMEGSIDADSCNILIDSLAKLNRSDISCKLFHRMRRGCCKPNLVTYNLLINYLGKSRKVLEACNIFHLVKRDGLKPDATLYLSLINILGKNGKVNLAHQYFKDLKLLVGKPSAVAYACMIDSYGRAGKEIQALKMYDEMKENEVHPDVVVYNTLFRVLGRARNAIAANRLLGEMRYKKCEPDLQTYNQMIDCFGRNGWIQKAFDIFGEMRRQGMLPDTVTYCILINSLGSKGEAPKAFELFKEMVSEGFHPNVITYNSMIKALARTNFYEQAFQLYEQMPRHGCQPDAITFSILLDMCTAHCDAKRSVRLYNDLKAADVTPDKAMKKIIFRSMQFLQQESHLYSQNCGRNAMCQFETA</sequence>
<name>A0ACC2DK92_DIPCM</name>
<evidence type="ECO:0000313" key="1">
    <source>
        <dbReference type="EMBL" id="KAJ7554726.1"/>
    </source>
</evidence>
<organism evidence="1 2">
    <name type="scientific">Diphasiastrum complanatum</name>
    <name type="common">Issler's clubmoss</name>
    <name type="synonym">Lycopodium complanatum</name>
    <dbReference type="NCBI Taxonomy" id="34168"/>
    <lineage>
        <taxon>Eukaryota</taxon>
        <taxon>Viridiplantae</taxon>
        <taxon>Streptophyta</taxon>
        <taxon>Embryophyta</taxon>
        <taxon>Tracheophyta</taxon>
        <taxon>Lycopodiopsida</taxon>
        <taxon>Lycopodiales</taxon>
        <taxon>Lycopodiaceae</taxon>
        <taxon>Lycopodioideae</taxon>
        <taxon>Diphasiastrum</taxon>
    </lineage>
</organism>
<keyword evidence="2" id="KW-1185">Reference proteome</keyword>
<proteinExistence type="predicted"/>
<gene>
    <name evidence="1" type="ORF">O6H91_05G006500</name>
</gene>
<dbReference type="Proteomes" id="UP001162992">
    <property type="component" value="Chromosome 5"/>
</dbReference>
<dbReference type="EMBL" id="CM055096">
    <property type="protein sequence ID" value="KAJ7554726.1"/>
    <property type="molecule type" value="Genomic_DNA"/>
</dbReference>
<accession>A0ACC2DK92</accession>
<comment type="caution">
    <text evidence="1">The sequence shown here is derived from an EMBL/GenBank/DDBJ whole genome shotgun (WGS) entry which is preliminary data.</text>
</comment>
<reference evidence="2" key="1">
    <citation type="journal article" date="2024" name="Proc. Natl. Acad. Sci. U.S.A.">
        <title>Extraordinary preservation of gene collinearity over three hundred million years revealed in homosporous lycophytes.</title>
        <authorList>
            <person name="Li C."/>
            <person name="Wickell D."/>
            <person name="Kuo L.Y."/>
            <person name="Chen X."/>
            <person name="Nie B."/>
            <person name="Liao X."/>
            <person name="Peng D."/>
            <person name="Ji J."/>
            <person name="Jenkins J."/>
            <person name="Williams M."/>
            <person name="Shu S."/>
            <person name="Plott C."/>
            <person name="Barry K."/>
            <person name="Rajasekar S."/>
            <person name="Grimwood J."/>
            <person name="Han X."/>
            <person name="Sun S."/>
            <person name="Hou Z."/>
            <person name="He W."/>
            <person name="Dai G."/>
            <person name="Sun C."/>
            <person name="Schmutz J."/>
            <person name="Leebens-Mack J.H."/>
            <person name="Li F.W."/>
            <person name="Wang L."/>
        </authorList>
    </citation>
    <scope>NUCLEOTIDE SEQUENCE [LARGE SCALE GENOMIC DNA]</scope>
    <source>
        <strain evidence="2">cv. PW_Plant_1</strain>
    </source>
</reference>